<dbReference type="NCBIfam" id="NF003990">
    <property type="entry name" value="PRK05472.1-4"/>
    <property type="match status" value="1"/>
</dbReference>
<evidence type="ECO:0000259" key="8">
    <source>
        <dbReference type="SMART" id="SM00881"/>
    </source>
</evidence>
<evidence type="ECO:0000256" key="7">
    <source>
        <dbReference type="HAMAP-Rule" id="MF_01131"/>
    </source>
</evidence>
<dbReference type="Pfam" id="PF02629">
    <property type="entry name" value="CoA_binding"/>
    <property type="match status" value="1"/>
</dbReference>
<dbReference type="SMART" id="SM00881">
    <property type="entry name" value="CoA_binding"/>
    <property type="match status" value="1"/>
</dbReference>
<evidence type="ECO:0000256" key="4">
    <source>
        <dbReference type="ARBA" id="ARBA00023027"/>
    </source>
</evidence>
<evidence type="ECO:0000313" key="10">
    <source>
        <dbReference type="Proteomes" id="UP000823935"/>
    </source>
</evidence>
<evidence type="ECO:0000256" key="1">
    <source>
        <dbReference type="ARBA" id="ARBA00022490"/>
    </source>
</evidence>
<organism evidence="9 10">
    <name type="scientific">Candidatus Limivivens intestinipullorum</name>
    <dbReference type="NCBI Taxonomy" id="2840858"/>
    <lineage>
        <taxon>Bacteria</taxon>
        <taxon>Bacillati</taxon>
        <taxon>Bacillota</taxon>
        <taxon>Clostridia</taxon>
        <taxon>Lachnospirales</taxon>
        <taxon>Lachnospiraceae</taxon>
        <taxon>Lachnospiraceae incertae sedis</taxon>
        <taxon>Candidatus Limivivens</taxon>
    </lineage>
</organism>
<dbReference type="GO" id="GO:0051775">
    <property type="term" value="P:response to redox state"/>
    <property type="evidence" value="ECO:0007669"/>
    <property type="project" value="InterPro"/>
</dbReference>
<feature type="binding site" evidence="7">
    <location>
        <begin position="90"/>
        <end position="95"/>
    </location>
    <ligand>
        <name>NAD(+)</name>
        <dbReference type="ChEBI" id="CHEBI:57540"/>
    </ligand>
</feature>
<dbReference type="GO" id="GO:0003700">
    <property type="term" value="F:DNA-binding transcription factor activity"/>
    <property type="evidence" value="ECO:0007669"/>
    <property type="project" value="UniProtKB-UniRule"/>
</dbReference>
<dbReference type="NCBIfam" id="NF003989">
    <property type="entry name" value="PRK05472.1-3"/>
    <property type="match status" value="1"/>
</dbReference>
<dbReference type="Gene3D" id="1.10.10.10">
    <property type="entry name" value="Winged helix-like DNA-binding domain superfamily/Winged helix DNA-binding domain"/>
    <property type="match status" value="1"/>
</dbReference>
<evidence type="ECO:0000256" key="6">
    <source>
        <dbReference type="ARBA" id="ARBA00023163"/>
    </source>
</evidence>
<dbReference type="Gene3D" id="3.40.50.720">
    <property type="entry name" value="NAD(P)-binding Rossmann-like Domain"/>
    <property type="match status" value="1"/>
</dbReference>
<comment type="caution">
    <text evidence="9">The sequence shown here is derived from an EMBL/GenBank/DDBJ whole genome shotgun (WGS) entry which is preliminary data.</text>
</comment>
<keyword evidence="1 7" id="KW-0963">Cytoplasm</keyword>
<protein>
    <recommendedName>
        <fullName evidence="7">Redox-sensing transcriptional repressor Rex</fullName>
    </recommendedName>
</protein>
<dbReference type="GO" id="GO:0005737">
    <property type="term" value="C:cytoplasm"/>
    <property type="evidence" value="ECO:0007669"/>
    <property type="project" value="UniProtKB-SubCell"/>
</dbReference>
<keyword evidence="2 7" id="KW-0678">Repressor</keyword>
<proteinExistence type="inferred from homology"/>
<evidence type="ECO:0000256" key="5">
    <source>
        <dbReference type="ARBA" id="ARBA00023125"/>
    </source>
</evidence>
<accession>A0A9D1EU71</accession>
<reference evidence="9" key="1">
    <citation type="submission" date="2020-10" db="EMBL/GenBank/DDBJ databases">
        <authorList>
            <person name="Gilroy R."/>
        </authorList>
    </citation>
    <scope>NUCLEOTIDE SEQUENCE</scope>
    <source>
        <strain evidence="9">CHK190-19873</strain>
    </source>
</reference>
<dbReference type="InterPro" id="IPR036291">
    <property type="entry name" value="NAD(P)-bd_dom_sf"/>
</dbReference>
<dbReference type="InterPro" id="IPR022876">
    <property type="entry name" value="Tscrpt_rep_Rex"/>
</dbReference>
<comment type="subcellular location">
    <subcellularLocation>
        <location evidence="7">Cytoplasm</location>
    </subcellularLocation>
</comment>
<name>A0A9D1EU71_9FIRM</name>
<reference evidence="9" key="2">
    <citation type="journal article" date="2021" name="PeerJ">
        <title>Extensive microbial diversity within the chicken gut microbiome revealed by metagenomics and culture.</title>
        <authorList>
            <person name="Gilroy R."/>
            <person name="Ravi A."/>
            <person name="Getino M."/>
            <person name="Pursley I."/>
            <person name="Horton D.L."/>
            <person name="Alikhan N.F."/>
            <person name="Baker D."/>
            <person name="Gharbi K."/>
            <person name="Hall N."/>
            <person name="Watson M."/>
            <person name="Adriaenssens E.M."/>
            <person name="Foster-Nyarko E."/>
            <person name="Jarju S."/>
            <person name="Secka A."/>
            <person name="Antonio M."/>
            <person name="Oren A."/>
            <person name="Chaudhuri R.R."/>
            <person name="La Ragione R."/>
            <person name="Hildebrand F."/>
            <person name="Pallen M.J."/>
        </authorList>
    </citation>
    <scope>NUCLEOTIDE SEQUENCE</scope>
    <source>
        <strain evidence="9">CHK190-19873</strain>
    </source>
</reference>
<dbReference type="PANTHER" id="PTHR35786">
    <property type="entry name" value="REDOX-SENSING TRANSCRIPTIONAL REPRESSOR REX"/>
    <property type="match status" value="1"/>
</dbReference>
<dbReference type="EMBL" id="DVIQ01000075">
    <property type="protein sequence ID" value="HIS32337.1"/>
    <property type="molecule type" value="Genomic_DNA"/>
</dbReference>
<keyword evidence="6 7" id="KW-0804">Transcription</keyword>
<gene>
    <name evidence="7" type="primary">rex</name>
    <name evidence="9" type="ORF">IAB44_12455</name>
</gene>
<keyword evidence="4 7" id="KW-0520">NAD</keyword>
<keyword evidence="5 7" id="KW-0238">DNA-binding</keyword>
<dbReference type="InterPro" id="IPR036390">
    <property type="entry name" value="WH_DNA-bd_sf"/>
</dbReference>
<dbReference type="AlphaFoldDB" id="A0A9D1EU71"/>
<dbReference type="NCBIfam" id="NF003996">
    <property type="entry name" value="PRK05472.2-5"/>
    <property type="match status" value="1"/>
</dbReference>
<comment type="subunit">
    <text evidence="7">Homodimer.</text>
</comment>
<sequence>MEDKAISRAVIKRLPRYYRYLGELLESGVERISSNELSDRMQVTASQIRQDLNNFGGFGQQGYGYNVKYLHSEIGKILGLDRTYHMIIVGAGNLGQALANYVQFEKRGFLIIGLFDVNPVLKGITVRGIPIRMAEELPDFLQKNSVEIAALTLPKANAKEMADVLVENGIKAIWNFAHTDLRLPKDVIVENVHLSESLMQLSYNISRREQAREPAPDYGDNDENSA</sequence>
<dbReference type="NCBIfam" id="NF003995">
    <property type="entry name" value="PRK05472.2-4"/>
    <property type="match status" value="1"/>
</dbReference>
<dbReference type="SUPFAM" id="SSF46785">
    <property type="entry name" value="Winged helix' DNA-binding domain"/>
    <property type="match status" value="1"/>
</dbReference>
<keyword evidence="3 7" id="KW-0805">Transcription regulation</keyword>
<dbReference type="NCBIfam" id="NF003994">
    <property type="entry name" value="PRK05472.2-3"/>
    <property type="match status" value="1"/>
</dbReference>
<comment type="similarity">
    <text evidence="7">Belongs to the transcriptional regulatory Rex family.</text>
</comment>
<dbReference type="GO" id="GO:0045892">
    <property type="term" value="P:negative regulation of DNA-templated transcription"/>
    <property type="evidence" value="ECO:0007669"/>
    <property type="project" value="InterPro"/>
</dbReference>
<dbReference type="PANTHER" id="PTHR35786:SF1">
    <property type="entry name" value="REDOX-SENSING TRANSCRIPTIONAL REPRESSOR REX 1"/>
    <property type="match status" value="1"/>
</dbReference>
<dbReference type="GO" id="GO:0003677">
    <property type="term" value="F:DNA binding"/>
    <property type="evidence" value="ECO:0007669"/>
    <property type="project" value="UniProtKB-UniRule"/>
</dbReference>
<evidence type="ECO:0000256" key="2">
    <source>
        <dbReference type="ARBA" id="ARBA00022491"/>
    </source>
</evidence>
<dbReference type="Proteomes" id="UP000823935">
    <property type="component" value="Unassembled WGS sequence"/>
</dbReference>
<dbReference type="InterPro" id="IPR036388">
    <property type="entry name" value="WH-like_DNA-bd_sf"/>
</dbReference>
<dbReference type="InterPro" id="IPR009718">
    <property type="entry name" value="Rex_DNA-bd_C_dom"/>
</dbReference>
<dbReference type="HAMAP" id="MF_01131">
    <property type="entry name" value="Rex"/>
    <property type="match status" value="1"/>
</dbReference>
<dbReference type="InterPro" id="IPR003781">
    <property type="entry name" value="CoA-bd"/>
</dbReference>
<evidence type="ECO:0000313" key="9">
    <source>
        <dbReference type="EMBL" id="HIS32337.1"/>
    </source>
</evidence>
<evidence type="ECO:0000256" key="3">
    <source>
        <dbReference type="ARBA" id="ARBA00023015"/>
    </source>
</evidence>
<dbReference type="Pfam" id="PF06971">
    <property type="entry name" value="Put_DNA-bind_N"/>
    <property type="match status" value="1"/>
</dbReference>
<dbReference type="SUPFAM" id="SSF51735">
    <property type="entry name" value="NAD(P)-binding Rossmann-fold domains"/>
    <property type="match status" value="1"/>
</dbReference>
<feature type="DNA-binding region" description="H-T-H motif" evidence="7">
    <location>
        <begin position="16"/>
        <end position="55"/>
    </location>
</feature>
<comment type="function">
    <text evidence="7">Modulates transcription in response to changes in cellular NADH/NAD(+) redox state.</text>
</comment>
<feature type="domain" description="CoA-binding" evidence="8">
    <location>
        <begin position="79"/>
        <end position="180"/>
    </location>
</feature>